<keyword evidence="2" id="KW-1133">Transmembrane helix</keyword>
<evidence type="ECO:0008006" key="5">
    <source>
        <dbReference type="Google" id="ProtNLM"/>
    </source>
</evidence>
<feature type="transmembrane region" description="Helical" evidence="2">
    <location>
        <begin position="121"/>
        <end position="137"/>
    </location>
</feature>
<dbReference type="Proteomes" id="UP000515764">
    <property type="component" value="Chromosome"/>
</dbReference>
<dbReference type="RefSeq" id="WP_124287586.1">
    <property type="nucleotide sequence ID" value="NZ_CP045704.1"/>
</dbReference>
<accession>A0ABX6RQZ4</accession>
<organism evidence="3 4">
    <name type="scientific">Streptomyces rutgersensis</name>
    <dbReference type="NCBI Taxonomy" id="53451"/>
    <lineage>
        <taxon>Bacteria</taxon>
        <taxon>Bacillati</taxon>
        <taxon>Actinomycetota</taxon>
        <taxon>Actinomycetes</taxon>
        <taxon>Kitasatosporales</taxon>
        <taxon>Streptomycetaceae</taxon>
        <taxon>Streptomyces</taxon>
        <taxon>Streptomyces diastaticus group</taxon>
    </lineage>
</organism>
<keyword evidence="4" id="KW-1185">Reference proteome</keyword>
<evidence type="ECO:0000256" key="2">
    <source>
        <dbReference type="SAM" id="Phobius"/>
    </source>
</evidence>
<proteinExistence type="predicted"/>
<keyword evidence="2" id="KW-0472">Membrane</keyword>
<feature type="compositionally biased region" description="Polar residues" evidence="1">
    <location>
        <begin position="195"/>
        <end position="205"/>
    </location>
</feature>
<name>A0ABX6RQZ4_9ACTN</name>
<evidence type="ECO:0000256" key="1">
    <source>
        <dbReference type="SAM" id="MobiDB-lite"/>
    </source>
</evidence>
<feature type="compositionally biased region" description="Low complexity" evidence="1">
    <location>
        <begin position="247"/>
        <end position="274"/>
    </location>
</feature>
<evidence type="ECO:0000313" key="3">
    <source>
        <dbReference type="EMBL" id="QNE82641.1"/>
    </source>
</evidence>
<gene>
    <name evidence="3" type="ORF">F0345_17215</name>
</gene>
<keyword evidence="2" id="KW-0812">Transmembrane</keyword>
<feature type="region of interest" description="Disordered" evidence="1">
    <location>
        <begin position="188"/>
        <end position="306"/>
    </location>
</feature>
<protein>
    <recommendedName>
        <fullName evidence="5">Integral membrane protein</fullName>
    </recommendedName>
</protein>
<dbReference type="EMBL" id="CP045704">
    <property type="protein sequence ID" value="QNE82641.1"/>
    <property type="molecule type" value="Genomic_DNA"/>
</dbReference>
<evidence type="ECO:0000313" key="4">
    <source>
        <dbReference type="Proteomes" id="UP000515764"/>
    </source>
</evidence>
<sequence length="306" mass="32747">MWVSKKQVRKMFELMGHGQPVMLTSPMASVKKLANLACVAQQFGYEYVDVRQGGGRNTALHMYLAPDPSPAARQRAAANWQQYPQAAAGGPLPPCPADMFELLKARINFDLTGRMTETNRLVMAGLGLTIASGILALRDLPMGFVVGFWVLAMAALGISVVVQRKRNAKFAAYLERLGFQRVTDQEGRARYLPPGSQSGWGTPVQQAGGYAQPPQSAPAGYGHPQPGHQPAAPYGHPQPGQPGHPGPYGAPQQPGPYGAPQQPGPHGAPQQQPGPYGPPQQAQPPQGQWPQQPPRQPGPYGQQPQG</sequence>
<feature type="transmembrane region" description="Helical" evidence="2">
    <location>
        <begin position="143"/>
        <end position="162"/>
    </location>
</feature>
<reference evidence="4" key="1">
    <citation type="submission" date="2019-10" db="EMBL/GenBank/DDBJ databases">
        <title>Antimicrobial potential of Antarctic Bacteria.</title>
        <authorList>
            <person name="Benaud N."/>
            <person name="Edwards R.J."/>
            <person name="Ferrari B.C."/>
        </authorList>
    </citation>
    <scope>NUCLEOTIDE SEQUENCE [LARGE SCALE GENOMIC DNA]</scope>
    <source>
        <strain evidence="4">NBH77</strain>
    </source>
</reference>
<feature type="compositionally biased region" description="Low complexity" evidence="1">
    <location>
        <begin position="228"/>
        <end position="238"/>
    </location>
</feature>